<evidence type="ECO:0000313" key="2">
    <source>
        <dbReference type="Proteomes" id="UP000823854"/>
    </source>
</evidence>
<reference evidence="1" key="1">
    <citation type="journal article" date="2021" name="PeerJ">
        <title>Extensive microbial diversity within the chicken gut microbiome revealed by metagenomics and culture.</title>
        <authorList>
            <person name="Gilroy R."/>
            <person name="Ravi A."/>
            <person name="Getino M."/>
            <person name="Pursley I."/>
            <person name="Horton D.L."/>
            <person name="Alikhan N.F."/>
            <person name="Baker D."/>
            <person name="Gharbi K."/>
            <person name="Hall N."/>
            <person name="Watson M."/>
            <person name="Adriaenssens E.M."/>
            <person name="Foster-Nyarko E."/>
            <person name="Jarju S."/>
            <person name="Secka A."/>
            <person name="Antonio M."/>
            <person name="Oren A."/>
            <person name="Chaudhuri R.R."/>
            <person name="La Ragione R."/>
            <person name="Hildebrand F."/>
            <person name="Pallen M.J."/>
        </authorList>
    </citation>
    <scope>NUCLEOTIDE SEQUENCE</scope>
    <source>
        <strain evidence="1">CHK130-7132</strain>
    </source>
</reference>
<protein>
    <submittedName>
        <fullName evidence="1">Alkaline phosphatase family protein</fullName>
    </submittedName>
</protein>
<dbReference type="EMBL" id="DWWC01000068">
    <property type="protein sequence ID" value="HJC68692.1"/>
    <property type="molecule type" value="Genomic_DNA"/>
</dbReference>
<dbReference type="AlphaFoldDB" id="A0A9D2PWU8"/>
<comment type="caution">
    <text evidence="1">The sequence shown here is derived from an EMBL/GenBank/DDBJ whole genome shotgun (WGS) entry which is preliminary data.</text>
</comment>
<proteinExistence type="predicted"/>
<dbReference type="Gene3D" id="3.40.720.10">
    <property type="entry name" value="Alkaline Phosphatase, subunit A"/>
    <property type="match status" value="1"/>
</dbReference>
<dbReference type="Proteomes" id="UP000823854">
    <property type="component" value="Unassembled WGS sequence"/>
</dbReference>
<sequence length="422" mass="43551">MDSGRTLLIAVDGLDEQDLADCLHAIPGSGRPLPQLHHGTTGLRIRPGGPSEPAPALTSLVTGASVAHTGVATEEPFDPDRPESRSTWYAAAMTVPTLFASARRAGLTTAALQWPATAGADIDLCLPLVEDLRRYRNRWDMAERTSSPRMLAEHLAPRRELGVQLSQVAADDLVTEIALEALGRGRIDLLAVRLSGLGTARRAAGLGSAAAAAALGDVADALEQILTAAAPGPADRILLVPGRALVPTALLVHPNAVLAGEGLVRTDGTRIDRFRALVQPDGPRGVVHVRREEGEALRTLVLEALAGLAEHSRLQLRSVDDGVGASEGTDVIAVLEGTPGTVFGLSATHRPLVEGDDPYYAGPRAVTDPSAPAHALAVGPGLPDGPAEGSWADLGVTLAEAMGLELPGATAAGVAEGAVSHR</sequence>
<name>A0A9D2PWU8_9MICO</name>
<gene>
    <name evidence="1" type="ORF">H9932_03295</name>
</gene>
<dbReference type="InterPro" id="IPR017850">
    <property type="entry name" value="Alkaline_phosphatase_core_sf"/>
</dbReference>
<dbReference type="Pfam" id="PF01663">
    <property type="entry name" value="Phosphodiest"/>
    <property type="match status" value="1"/>
</dbReference>
<organism evidence="1 2">
    <name type="scientific">Candidatus Brachybacterium intestinipullorum</name>
    <dbReference type="NCBI Taxonomy" id="2838512"/>
    <lineage>
        <taxon>Bacteria</taxon>
        <taxon>Bacillati</taxon>
        <taxon>Actinomycetota</taxon>
        <taxon>Actinomycetes</taxon>
        <taxon>Micrococcales</taxon>
        <taxon>Dermabacteraceae</taxon>
        <taxon>Brachybacterium</taxon>
    </lineage>
</organism>
<reference evidence="1" key="2">
    <citation type="submission" date="2021-04" db="EMBL/GenBank/DDBJ databases">
        <authorList>
            <person name="Gilroy R."/>
        </authorList>
    </citation>
    <scope>NUCLEOTIDE SEQUENCE</scope>
    <source>
        <strain evidence="1">CHK130-7132</strain>
    </source>
</reference>
<accession>A0A9D2PWU8</accession>
<evidence type="ECO:0000313" key="1">
    <source>
        <dbReference type="EMBL" id="HJC68692.1"/>
    </source>
</evidence>
<dbReference type="InterPro" id="IPR002591">
    <property type="entry name" value="Phosphodiest/P_Trfase"/>
</dbReference>
<dbReference type="SUPFAM" id="SSF53649">
    <property type="entry name" value="Alkaline phosphatase-like"/>
    <property type="match status" value="1"/>
</dbReference>